<keyword evidence="2" id="KW-1185">Reference proteome</keyword>
<dbReference type="OrthoDB" id="5854880at2759"/>
<dbReference type="InterPro" id="IPR036691">
    <property type="entry name" value="Endo/exonu/phosph_ase_sf"/>
</dbReference>
<evidence type="ECO:0000313" key="2">
    <source>
        <dbReference type="Proteomes" id="UP000268014"/>
    </source>
</evidence>
<dbReference type="SUPFAM" id="SSF56219">
    <property type="entry name" value="DNase I-like"/>
    <property type="match status" value="1"/>
</dbReference>
<dbReference type="Proteomes" id="UP000268014">
    <property type="component" value="Unassembled WGS sequence"/>
</dbReference>
<sequence>MPLRSVTGVGFIVHPSVVHLVDSHEAQSPGFAILRLRHSRLKTISIVNCYSPSSTSNGVEIDASYDQLEEIIHNEKTFCKFVVGDFNARSGEAQEEGFGI</sequence>
<accession>A0A0N4VS39</accession>
<evidence type="ECO:0000313" key="3">
    <source>
        <dbReference type="WBParaSite" id="HPLM_0000010001-mRNA-1"/>
    </source>
</evidence>
<protein>
    <submittedName>
        <fullName evidence="3">Endo/exonuclease/phosphatase domain-containing protein</fullName>
    </submittedName>
</protein>
<dbReference type="AlphaFoldDB" id="A0A0N4VS39"/>
<name>A0A0N4VS39_HAEPC</name>
<reference evidence="1 2" key="2">
    <citation type="submission" date="2018-11" db="EMBL/GenBank/DDBJ databases">
        <authorList>
            <consortium name="Pathogen Informatics"/>
        </authorList>
    </citation>
    <scope>NUCLEOTIDE SEQUENCE [LARGE SCALE GENOMIC DNA]</scope>
    <source>
        <strain evidence="1 2">MHpl1</strain>
    </source>
</reference>
<gene>
    <name evidence="1" type="ORF">HPLM_LOCUS101</name>
</gene>
<proteinExistence type="predicted"/>
<dbReference type="Gene3D" id="3.60.10.10">
    <property type="entry name" value="Endonuclease/exonuclease/phosphatase"/>
    <property type="match status" value="1"/>
</dbReference>
<evidence type="ECO:0000313" key="1">
    <source>
        <dbReference type="EMBL" id="VDO04416.1"/>
    </source>
</evidence>
<dbReference type="OMA" id="IRNGKAC"/>
<dbReference type="WBParaSite" id="HPLM_0000010001-mRNA-1">
    <property type="protein sequence ID" value="HPLM_0000010001-mRNA-1"/>
    <property type="gene ID" value="HPLM_0000010001"/>
</dbReference>
<dbReference type="EMBL" id="UZAF01000045">
    <property type="protein sequence ID" value="VDO04416.1"/>
    <property type="molecule type" value="Genomic_DNA"/>
</dbReference>
<organism evidence="3">
    <name type="scientific">Haemonchus placei</name>
    <name type="common">Barber's pole worm</name>
    <dbReference type="NCBI Taxonomy" id="6290"/>
    <lineage>
        <taxon>Eukaryota</taxon>
        <taxon>Metazoa</taxon>
        <taxon>Ecdysozoa</taxon>
        <taxon>Nematoda</taxon>
        <taxon>Chromadorea</taxon>
        <taxon>Rhabditida</taxon>
        <taxon>Rhabditina</taxon>
        <taxon>Rhabditomorpha</taxon>
        <taxon>Strongyloidea</taxon>
        <taxon>Trichostrongylidae</taxon>
        <taxon>Haemonchus</taxon>
    </lineage>
</organism>
<reference evidence="3" key="1">
    <citation type="submission" date="2017-02" db="UniProtKB">
        <authorList>
            <consortium name="WormBaseParasite"/>
        </authorList>
    </citation>
    <scope>IDENTIFICATION</scope>
</reference>